<dbReference type="InterPro" id="IPR037457">
    <property type="entry name" value="M28_QC"/>
</dbReference>
<dbReference type="GO" id="GO:0008270">
    <property type="term" value="F:zinc ion binding"/>
    <property type="evidence" value="ECO:0007669"/>
    <property type="project" value="TreeGrafter"/>
</dbReference>
<dbReference type="EC" id="3.4.-.-" evidence="3"/>
<keyword evidence="3" id="KW-0645">Protease</keyword>
<comment type="similarity">
    <text evidence="3">Belongs to the peptidase M28 family.</text>
</comment>
<reference evidence="5" key="2">
    <citation type="submission" date="2020-02" db="EMBL/GenBank/DDBJ databases">
        <authorList>
            <person name="Gilchrist C.L.M."/>
            <person name="Chooi Y.-H."/>
        </authorList>
    </citation>
    <scope>NUCLEOTIDE SEQUENCE</scope>
    <source>
        <strain evidence="5">MST-FP2251</strain>
    </source>
</reference>
<keyword evidence="3" id="KW-0732">Signal</keyword>
<gene>
    <name evidence="5" type="ORF">FE257_002492</name>
</gene>
<sequence length="383" mass="43374">MKITSDMPLNQRTQTFLLLLLSWIGLVTAYKTLTNETLTLLPRPGNDFNIHHGKLLAPILKPRVPETGNSTAVRNHFVKFFHDTLPDWKIELHNSSAKTPLSHQKETRFVNFVASRDPPEVYPGNVGRLTVVAHYDSKVTPKGFIGAIDSAAPCAIIMHAVRSIDKALTRKWNSVHVAADQQRHRKVEGIQVIFTDGEEELGDGSDPGDSLYGSRALAQDWASQKYAQGSTYTSRINSIALFVLLDLLGSPRPRIPSSFKETHDAYQHLARLEIRLAELNLMKSSEMWGTWFVDANKRTEELYPLGITDDHVPFLKHGVDVLHLIDYDWRRGGFPEVWHTLDDDAQHLEMAVVEDWSLLLTGFIAEWLELEGYMDDRDEMAGR</sequence>
<dbReference type="PANTHER" id="PTHR12283:SF6">
    <property type="entry name" value="GLUTAMINYL-PEPTIDE CYCLOTRANSFERASE-RELATED"/>
    <property type="match status" value="1"/>
</dbReference>
<dbReference type="Pfam" id="PF04389">
    <property type="entry name" value="Peptidase_M28"/>
    <property type="match status" value="1"/>
</dbReference>
<keyword evidence="2" id="KW-0012">Acyltransferase</keyword>
<dbReference type="SUPFAM" id="SSF53187">
    <property type="entry name" value="Zn-dependent exopeptidases"/>
    <property type="match status" value="1"/>
</dbReference>
<evidence type="ECO:0000313" key="5">
    <source>
        <dbReference type="EMBL" id="KAF9892086.1"/>
    </source>
</evidence>
<accession>A0AAD4CT51</accession>
<keyword evidence="1" id="KW-0808">Transferase</keyword>
<evidence type="ECO:0000256" key="2">
    <source>
        <dbReference type="ARBA" id="ARBA00023315"/>
    </source>
</evidence>
<dbReference type="GO" id="GO:0008233">
    <property type="term" value="F:peptidase activity"/>
    <property type="evidence" value="ECO:0007669"/>
    <property type="project" value="UniProtKB-KW"/>
</dbReference>
<feature type="signal peptide" evidence="3">
    <location>
        <begin position="1"/>
        <end position="29"/>
    </location>
</feature>
<dbReference type="EMBL" id="VCAU01000014">
    <property type="protein sequence ID" value="KAF9892086.1"/>
    <property type="molecule type" value="Genomic_DNA"/>
</dbReference>
<organism evidence="5 6">
    <name type="scientific">Aspergillus nanangensis</name>
    <dbReference type="NCBI Taxonomy" id="2582783"/>
    <lineage>
        <taxon>Eukaryota</taxon>
        <taxon>Fungi</taxon>
        <taxon>Dikarya</taxon>
        <taxon>Ascomycota</taxon>
        <taxon>Pezizomycotina</taxon>
        <taxon>Eurotiomycetes</taxon>
        <taxon>Eurotiomycetidae</taxon>
        <taxon>Eurotiales</taxon>
        <taxon>Aspergillaceae</taxon>
        <taxon>Aspergillus</taxon>
        <taxon>Aspergillus subgen. Circumdati</taxon>
    </lineage>
</organism>
<name>A0AAD4CT51_ASPNN</name>
<reference evidence="5" key="1">
    <citation type="journal article" date="2019" name="Beilstein J. Org. Chem.">
        <title>Nanangenines: drimane sesquiterpenoids as the dominant metabolite cohort of a novel Australian fungus, Aspergillus nanangensis.</title>
        <authorList>
            <person name="Lacey H.J."/>
            <person name="Gilchrist C.L.M."/>
            <person name="Crombie A."/>
            <person name="Kalaitzis J.A."/>
            <person name="Vuong D."/>
            <person name="Rutledge P.J."/>
            <person name="Turner P."/>
            <person name="Pitt J.I."/>
            <person name="Lacey E."/>
            <person name="Chooi Y.H."/>
            <person name="Piggott A.M."/>
        </authorList>
    </citation>
    <scope>NUCLEOTIDE SEQUENCE</scope>
    <source>
        <strain evidence="5">MST-FP2251</strain>
    </source>
</reference>
<dbReference type="InterPro" id="IPR040234">
    <property type="entry name" value="QC/QCL"/>
</dbReference>
<dbReference type="AlphaFoldDB" id="A0AAD4CT51"/>
<evidence type="ECO:0000313" key="6">
    <source>
        <dbReference type="Proteomes" id="UP001194746"/>
    </source>
</evidence>
<dbReference type="Gene3D" id="3.40.630.10">
    <property type="entry name" value="Zn peptidases"/>
    <property type="match status" value="1"/>
</dbReference>
<keyword evidence="6" id="KW-1185">Reference proteome</keyword>
<keyword evidence="3" id="KW-0862">Zinc</keyword>
<keyword evidence="3" id="KW-0479">Metal-binding</keyword>
<dbReference type="GO" id="GO:0006508">
    <property type="term" value="P:proteolysis"/>
    <property type="evidence" value="ECO:0007669"/>
    <property type="project" value="UniProtKB-KW"/>
</dbReference>
<dbReference type="PANTHER" id="PTHR12283">
    <property type="entry name" value="GLUTAMINYL-PEPTIDE CYCLOTRANSFERASE"/>
    <property type="match status" value="1"/>
</dbReference>
<dbReference type="GO" id="GO:0016603">
    <property type="term" value="F:glutaminyl-peptide cyclotransferase activity"/>
    <property type="evidence" value="ECO:0007669"/>
    <property type="project" value="InterPro"/>
</dbReference>
<feature type="chain" id="PRO_5041781990" description="Peptide hydrolase" evidence="3">
    <location>
        <begin position="30"/>
        <end position="383"/>
    </location>
</feature>
<dbReference type="Proteomes" id="UP001194746">
    <property type="component" value="Unassembled WGS sequence"/>
</dbReference>
<proteinExistence type="inferred from homology"/>
<evidence type="ECO:0000256" key="1">
    <source>
        <dbReference type="ARBA" id="ARBA00022679"/>
    </source>
</evidence>
<feature type="domain" description="Peptidase M28" evidence="4">
    <location>
        <begin position="128"/>
        <end position="359"/>
    </location>
</feature>
<comment type="caution">
    <text evidence="5">The sequence shown here is derived from an EMBL/GenBank/DDBJ whole genome shotgun (WGS) entry which is preliminary data.</text>
</comment>
<dbReference type="CDD" id="cd03880">
    <property type="entry name" value="M28_QC_like"/>
    <property type="match status" value="1"/>
</dbReference>
<keyword evidence="3" id="KW-0378">Hydrolase</keyword>
<evidence type="ECO:0000259" key="4">
    <source>
        <dbReference type="Pfam" id="PF04389"/>
    </source>
</evidence>
<dbReference type="InterPro" id="IPR007484">
    <property type="entry name" value="Peptidase_M28"/>
</dbReference>
<evidence type="ECO:0000256" key="3">
    <source>
        <dbReference type="RuleBase" id="RU361240"/>
    </source>
</evidence>
<protein>
    <recommendedName>
        <fullName evidence="3">Peptide hydrolase</fullName>
        <ecNumber evidence="3">3.4.-.-</ecNumber>
    </recommendedName>
</protein>